<feature type="region of interest" description="Disordered" evidence="1">
    <location>
        <begin position="1"/>
        <end position="60"/>
    </location>
</feature>
<gene>
    <name evidence="2" type="ORF">PHL041M10_05</name>
</gene>
<dbReference type="RefSeq" id="YP_009152666.1">
    <property type="nucleotide sequence ID" value="NC_027391.1"/>
</dbReference>
<organism evidence="2 3">
    <name type="scientific">Propionibacterium phage PHL041M10</name>
    <dbReference type="NCBI Taxonomy" id="1500801"/>
    <lineage>
        <taxon>Viruses</taxon>
        <taxon>Duplodnaviria</taxon>
        <taxon>Heunggongvirae</taxon>
        <taxon>Uroviricota</taxon>
        <taxon>Caudoviricetes</taxon>
        <taxon>Pahexavirus</taxon>
        <taxon>Pahexavirus PHL041M10</taxon>
    </lineage>
</organism>
<accession>A0A0E3DLD2</accession>
<dbReference type="Proteomes" id="UP000033312">
    <property type="component" value="Segment"/>
</dbReference>
<feature type="region of interest" description="Disordered" evidence="1">
    <location>
        <begin position="73"/>
        <end position="92"/>
    </location>
</feature>
<reference evidence="2 3" key="1">
    <citation type="journal article" date="2015" name="ISME J.">
        <title>The diversity and host interactions of Propionibacterium acnes bacteriophages on human skin.</title>
        <authorList>
            <person name="Liu J."/>
            <person name="Yan R."/>
            <person name="Zhong Q."/>
            <person name="Ngo S."/>
            <person name="Bangayan N.J."/>
            <person name="Nguyen L."/>
            <person name="Lui T."/>
            <person name="Liu M."/>
            <person name="Erfe M.C."/>
            <person name="Craft N."/>
            <person name="Tomida S."/>
            <person name="Li H."/>
        </authorList>
    </citation>
    <scope>NUCLEOTIDE SEQUENCE [LARGE SCALE GENOMIC DNA]</scope>
    <source>
        <strain evidence="2">PHL041M10</strain>
    </source>
</reference>
<evidence type="ECO:0000256" key="1">
    <source>
        <dbReference type="SAM" id="MobiDB-lite"/>
    </source>
</evidence>
<evidence type="ECO:0000313" key="2">
    <source>
        <dbReference type="EMBL" id="AII28721.1"/>
    </source>
</evidence>
<dbReference type="OrthoDB" id="10906at10239"/>
<dbReference type="EMBL" id="KJ578761">
    <property type="protein sequence ID" value="AII28721.1"/>
    <property type="molecule type" value="Genomic_DNA"/>
</dbReference>
<name>A0A0E3DLD2_9CAUD</name>
<evidence type="ECO:0000313" key="3">
    <source>
        <dbReference type="Proteomes" id="UP000033312"/>
    </source>
</evidence>
<dbReference type="KEGG" id="vg:24725066"/>
<keyword evidence="3" id="KW-1185">Reference proteome</keyword>
<dbReference type="GeneID" id="24725066"/>
<protein>
    <submittedName>
        <fullName evidence="2">Scaffold protein</fullName>
    </submittedName>
</protein>
<proteinExistence type="predicted"/>
<feature type="compositionally biased region" description="Basic and acidic residues" evidence="1">
    <location>
        <begin position="24"/>
        <end position="60"/>
    </location>
</feature>
<sequence length="183" mass="20123">MVDQSEIGNSSEEAGKVEAVVEESTVKEEPQGQGASKEEPPKESSKEESSSGTDWKAEARKWEARAKSNYAELRQLRETGGESQSAIDELRQRNSELEERFNALTVENLRRKIASEYGLDDEAIGFLQGGDEDSIGESAKALKALIDRGEHGVRRLAGCTPVNDAKHQENISFADALVTNSRR</sequence>